<evidence type="ECO:0000259" key="5">
    <source>
        <dbReference type="PROSITE" id="PS51007"/>
    </source>
</evidence>
<dbReference type="PROSITE" id="PS51007">
    <property type="entry name" value="CYTC"/>
    <property type="match status" value="1"/>
</dbReference>
<keyword evidence="6" id="KW-0238">DNA-binding</keyword>
<evidence type="ECO:0000313" key="6">
    <source>
        <dbReference type="EMBL" id="SIS51541.1"/>
    </source>
</evidence>
<proteinExistence type="predicted"/>
<evidence type="ECO:0000256" key="2">
    <source>
        <dbReference type="ARBA" id="ARBA00023004"/>
    </source>
</evidence>
<dbReference type="SUPFAM" id="SSF50969">
    <property type="entry name" value="YVTN repeat-like/Quinoprotein amine dehydrogenase"/>
    <property type="match status" value="1"/>
</dbReference>
<sequence length="1065" mass="116813">MALTCGAGLITTATDVSASVEGYATKNGDAWQGSLEQVLKLQFVADFIGNRGNVEPFLIPQAKSYSMTTFRNQSVAIDFRAKHLTPEGEPDNNLSWSIAEAPLHGRLEGTPPNVRYIPDAEYTGYDRIVFNVSDNLDGDTNGTIDIKVQGSYTNFESGQVRPLVLNSDNTRLYALNTPDGKLEVFDVSGETPELLHSVPVGLEPVAIALRNDNEAWVVNHLSDNVSVVKLNADIPYVKKTLHVGDEPQDIVFAGRNNARAFVTTAHRGQHSPSDLDAMTPGTDRADVWVFDAPDAEMEKVITLFGMAPRGLAVTPDGETVYAAIYKSGNQTTTAAHNYRLWGKTSTLNGKPGPNTDADGVVAPNTGVIVKYDGENWRDVYGTKWDHQIYFELPDYDVFKIDATASDPKAVGEYSGVGNALFNMTVNPANGAVYVSNMDARNELQYEGHGHRSDKQTLRGRFIKNQITVIKDGSVTPRELNSHLRDSNPDGSPSENARSLAMPLEMVVDSAGENLYVAAYSSSKIGIFNTRELENGSFTPSEANHIEVSGGGPAGIALDEARDRMYVLTRFNNSVAVIDLSERRETQSVAMYNPEPDYITEGRPFLYDARFSSGRGDSSCGSCHLFGDMDGLAWELGNPDGVTTENPRGYVNFFMEMNALPVHHPLKGPMLTQSFRGMDFQGPLHWRGDKTGAYRVEGESLEHAAFKEFRGAFTELLGRAEVPTEEEMNKFADFVLQMRYPPNPNRNLDDTLTAEAEYGANIYFNEKTTGFEAESTGNVAMITCNDCHEVEPEIERFGTSTLMSFEGTETTQDMKVAHLRNVYTRVGMFGLKLRERTSTAKEMGPQVTGFGLSHDGAIDTLENFLSLNVFHVDTPDIPEVMEFVTQMPTGLAPIVGQQATFNLSSQSDADLVSTMMAQALAHTFDSSVRKQKCDLIANGVVGGEERAWRFADTGANAGSFVDMNGDTSSFSRLRWTSLIPGNSITFTCAAPGSGERLAFDRDEDGIYNLADAETSGRKPTSVQSPDPDAEPVQVERAAGAFWREESQKNSGIFPDFDHFWAFDFFN</sequence>
<keyword evidence="3" id="KW-0349">Heme</keyword>
<name>A0A1N7JQL0_9GAMM</name>
<dbReference type="PANTHER" id="PTHR47197">
    <property type="entry name" value="PROTEIN NIRF"/>
    <property type="match status" value="1"/>
</dbReference>
<evidence type="ECO:0000256" key="4">
    <source>
        <dbReference type="SAM" id="MobiDB-lite"/>
    </source>
</evidence>
<dbReference type="InterPro" id="IPR009056">
    <property type="entry name" value="Cyt_c-like_dom"/>
</dbReference>
<accession>A0A1N7JQL0</accession>
<feature type="region of interest" description="Disordered" evidence="4">
    <location>
        <begin position="474"/>
        <end position="496"/>
    </location>
</feature>
<dbReference type="STRING" id="484498.SAMN05421686_102148"/>
<dbReference type="GO" id="GO:0020037">
    <property type="term" value="F:heme binding"/>
    <property type="evidence" value="ECO:0007669"/>
    <property type="project" value="InterPro"/>
</dbReference>
<feature type="domain" description="Cytochrome c" evidence="5">
    <location>
        <begin position="753"/>
        <end position="918"/>
    </location>
</feature>
<evidence type="ECO:0000313" key="7">
    <source>
        <dbReference type="Proteomes" id="UP000185639"/>
    </source>
</evidence>
<evidence type="ECO:0000256" key="1">
    <source>
        <dbReference type="ARBA" id="ARBA00022723"/>
    </source>
</evidence>
<keyword evidence="7" id="KW-1185">Reference proteome</keyword>
<dbReference type="AlphaFoldDB" id="A0A1N7JQL0"/>
<dbReference type="Gene3D" id="2.130.10.10">
    <property type="entry name" value="YVTN repeat-like/Quinoprotein amine dehydrogenase"/>
    <property type="match status" value="2"/>
</dbReference>
<evidence type="ECO:0000256" key="3">
    <source>
        <dbReference type="PROSITE-ProRule" id="PRU00433"/>
    </source>
</evidence>
<keyword evidence="1 3" id="KW-0479">Metal-binding</keyword>
<gene>
    <name evidence="6" type="ORF">SAMN05421686_102148</name>
</gene>
<dbReference type="InterPro" id="IPR011044">
    <property type="entry name" value="Quino_amine_DH_bsu"/>
</dbReference>
<organism evidence="6 7">
    <name type="scientific">Thalassolituus maritimus</name>
    <dbReference type="NCBI Taxonomy" id="484498"/>
    <lineage>
        <taxon>Bacteria</taxon>
        <taxon>Pseudomonadati</taxon>
        <taxon>Pseudomonadota</taxon>
        <taxon>Gammaproteobacteria</taxon>
        <taxon>Oceanospirillales</taxon>
        <taxon>Oceanospirillaceae</taxon>
        <taxon>Thalassolituus</taxon>
    </lineage>
</organism>
<reference evidence="7" key="1">
    <citation type="submission" date="2017-01" db="EMBL/GenBank/DDBJ databases">
        <authorList>
            <person name="Varghese N."/>
            <person name="Submissions S."/>
        </authorList>
    </citation>
    <scope>NUCLEOTIDE SEQUENCE [LARGE SCALE GENOMIC DNA]</scope>
    <source>
        <strain evidence="7">DSM 24913</strain>
    </source>
</reference>
<dbReference type="InterPro" id="IPR015943">
    <property type="entry name" value="WD40/YVTN_repeat-like_dom_sf"/>
</dbReference>
<feature type="region of interest" description="Disordered" evidence="4">
    <location>
        <begin position="1011"/>
        <end position="1031"/>
    </location>
</feature>
<dbReference type="EMBL" id="FTOH01000002">
    <property type="protein sequence ID" value="SIS51541.1"/>
    <property type="molecule type" value="Genomic_DNA"/>
</dbReference>
<dbReference type="PANTHER" id="PTHR47197:SF3">
    <property type="entry name" value="DIHYDRO-HEME D1 DEHYDROGENASE"/>
    <property type="match status" value="1"/>
</dbReference>
<dbReference type="GO" id="GO:0003677">
    <property type="term" value="F:DNA binding"/>
    <property type="evidence" value="ECO:0007669"/>
    <property type="project" value="UniProtKB-KW"/>
</dbReference>
<dbReference type="GO" id="GO:0009055">
    <property type="term" value="F:electron transfer activity"/>
    <property type="evidence" value="ECO:0007669"/>
    <property type="project" value="InterPro"/>
</dbReference>
<dbReference type="InterPro" id="IPR019405">
    <property type="entry name" value="Lactonase_7-beta_prop"/>
</dbReference>
<dbReference type="Proteomes" id="UP000185639">
    <property type="component" value="Unassembled WGS sequence"/>
</dbReference>
<keyword evidence="2 3" id="KW-0408">Iron</keyword>
<protein>
    <submittedName>
        <fullName evidence="6">DNA-binding beta-propeller fold protein YncE</fullName>
    </submittedName>
</protein>
<dbReference type="Pfam" id="PF10282">
    <property type="entry name" value="Lactonase"/>
    <property type="match status" value="1"/>
</dbReference>
<dbReference type="Pfam" id="PF17963">
    <property type="entry name" value="Big_9"/>
    <property type="match status" value="1"/>
</dbReference>
<dbReference type="GO" id="GO:0046872">
    <property type="term" value="F:metal ion binding"/>
    <property type="evidence" value="ECO:0007669"/>
    <property type="project" value="UniProtKB-KW"/>
</dbReference>
<dbReference type="InterPro" id="IPR051200">
    <property type="entry name" value="Host-pathogen_enzymatic-act"/>
</dbReference>